<feature type="compositionally biased region" description="Basic and acidic residues" evidence="1">
    <location>
        <begin position="89"/>
        <end position="99"/>
    </location>
</feature>
<reference evidence="2 3" key="1">
    <citation type="submission" date="2022-04" db="EMBL/GenBank/DDBJ databases">
        <title>Genome draft of Actinomadura sp. ATCC 31491.</title>
        <authorList>
            <person name="Shi X."/>
            <person name="Du Y."/>
        </authorList>
    </citation>
    <scope>NUCLEOTIDE SEQUENCE [LARGE SCALE GENOMIC DNA]</scope>
    <source>
        <strain evidence="2 3">ATCC 31491</strain>
    </source>
</reference>
<organism evidence="2 3">
    <name type="scientific">Actinomadura luzonensis</name>
    <dbReference type="NCBI Taxonomy" id="2805427"/>
    <lineage>
        <taxon>Bacteria</taxon>
        <taxon>Bacillati</taxon>
        <taxon>Actinomycetota</taxon>
        <taxon>Actinomycetes</taxon>
        <taxon>Streptosporangiales</taxon>
        <taxon>Thermomonosporaceae</taxon>
        <taxon>Actinomadura</taxon>
    </lineage>
</organism>
<sequence length="110" mass="11706">MASAGGTGKQTAAGAPPSADSQEKALKFAQCMRENGVDMPDPDGSGKMTMTFDAPQDKVQAAQETRRQYVPSGCSGFPAACLSPRRRSHNADTPRDLERMPSPSPHAWIT</sequence>
<evidence type="ECO:0000256" key="1">
    <source>
        <dbReference type="SAM" id="MobiDB-lite"/>
    </source>
</evidence>
<dbReference type="Proteomes" id="UP001317259">
    <property type="component" value="Unassembled WGS sequence"/>
</dbReference>
<accession>A0ABT0FMZ0</accession>
<proteinExistence type="predicted"/>
<protein>
    <submittedName>
        <fullName evidence="2">Uncharacterized protein</fullName>
    </submittedName>
</protein>
<name>A0ABT0FMZ0_9ACTN</name>
<keyword evidence="3" id="KW-1185">Reference proteome</keyword>
<gene>
    <name evidence="2" type="ORF">MF672_007860</name>
</gene>
<evidence type="ECO:0000313" key="3">
    <source>
        <dbReference type="Proteomes" id="UP001317259"/>
    </source>
</evidence>
<evidence type="ECO:0000313" key="2">
    <source>
        <dbReference type="EMBL" id="MCK2213700.1"/>
    </source>
</evidence>
<feature type="region of interest" description="Disordered" evidence="1">
    <location>
        <begin position="1"/>
        <end position="25"/>
    </location>
</feature>
<dbReference type="RefSeq" id="WP_242371860.1">
    <property type="nucleotide sequence ID" value="NZ_JAKRKC020000001.1"/>
</dbReference>
<feature type="region of interest" description="Disordered" evidence="1">
    <location>
        <begin position="56"/>
        <end position="110"/>
    </location>
</feature>
<dbReference type="EMBL" id="JAKRKC020000001">
    <property type="protein sequence ID" value="MCK2213700.1"/>
    <property type="molecule type" value="Genomic_DNA"/>
</dbReference>
<comment type="caution">
    <text evidence="2">The sequence shown here is derived from an EMBL/GenBank/DDBJ whole genome shotgun (WGS) entry which is preliminary data.</text>
</comment>